<sequence>MVELEKKPEITDAEFEIMKVLWAKEQPLSVQDICDELLHKNWKYSTVATLLGRMKKKGIVEGVKSGYAYYYTPLTDEKEYKKSQTRKLISKLYDGSAKKLIASLYSDNEMSAEDIAELKNYFDLN</sequence>
<evidence type="ECO:0000256" key="2">
    <source>
        <dbReference type="ARBA" id="ARBA00023015"/>
    </source>
</evidence>
<dbReference type="InterPro" id="IPR036390">
    <property type="entry name" value="WH_DNA-bd_sf"/>
</dbReference>
<dbReference type="GO" id="GO:0045892">
    <property type="term" value="P:negative regulation of DNA-templated transcription"/>
    <property type="evidence" value="ECO:0007669"/>
    <property type="project" value="InterPro"/>
</dbReference>
<keyword evidence="4" id="KW-0804">Transcription</keyword>
<keyword evidence="3" id="KW-0238">DNA-binding</keyword>
<accession>A0A0E4GBX4</accession>
<dbReference type="InterPro" id="IPR036388">
    <property type="entry name" value="WH-like_DNA-bd_sf"/>
</dbReference>
<comment type="similarity">
    <text evidence="1">Belongs to the BlaI transcriptional regulatory family.</text>
</comment>
<dbReference type="Proteomes" id="UP000045545">
    <property type="component" value="Unassembled WGS sequence"/>
</dbReference>
<gene>
    <name evidence="5" type="ORF">2575</name>
</gene>
<dbReference type="AlphaFoldDB" id="A0A0E4GBX4"/>
<dbReference type="InterPro" id="IPR005650">
    <property type="entry name" value="BlaI_family"/>
</dbReference>
<organism evidence="5 6">
    <name type="scientific">Syntrophomonas zehnderi OL-4</name>
    <dbReference type="NCBI Taxonomy" id="690567"/>
    <lineage>
        <taxon>Bacteria</taxon>
        <taxon>Bacillati</taxon>
        <taxon>Bacillota</taxon>
        <taxon>Clostridia</taxon>
        <taxon>Eubacteriales</taxon>
        <taxon>Syntrophomonadaceae</taxon>
        <taxon>Syntrophomonas</taxon>
    </lineage>
</organism>
<keyword evidence="2" id="KW-0805">Transcription regulation</keyword>
<dbReference type="Gene3D" id="1.10.10.10">
    <property type="entry name" value="Winged helix-like DNA-binding domain superfamily/Winged helix DNA-binding domain"/>
    <property type="match status" value="1"/>
</dbReference>
<dbReference type="SUPFAM" id="SSF46785">
    <property type="entry name" value="Winged helix' DNA-binding domain"/>
    <property type="match status" value="1"/>
</dbReference>
<evidence type="ECO:0000313" key="5">
    <source>
        <dbReference type="EMBL" id="CFY01924.1"/>
    </source>
</evidence>
<evidence type="ECO:0000256" key="3">
    <source>
        <dbReference type="ARBA" id="ARBA00023125"/>
    </source>
</evidence>
<dbReference type="Gene3D" id="1.10.4040.10">
    <property type="entry name" value="Penicillinase repressor domain"/>
    <property type="match status" value="1"/>
</dbReference>
<reference evidence="5 6" key="1">
    <citation type="submission" date="2015-03" db="EMBL/GenBank/DDBJ databases">
        <authorList>
            <person name="Murphy D."/>
        </authorList>
    </citation>
    <scope>NUCLEOTIDE SEQUENCE [LARGE SCALE GENOMIC DNA]</scope>
    <source>
        <strain evidence="5 6">OL-4</strain>
    </source>
</reference>
<dbReference type="PIRSF" id="PIRSF019455">
    <property type="entry name" value="CopR_AtkY"/>
    <property type="match status" value="1"/>
</dbReference>
<evidence type="ECO:0000256" key="4">
    <source>
        <dbReference type="ARBA" id="ARBA00023163"/>
    </source>
</evidence>
<evidence type="ECO:0000313" key="6">
    <source>
        <dbReference type="Proteomes" id="UP000045545"/>
    </source>
</evidence>
<name>A0A0E4GBX4_9FIRM</name>
<dbReference type="EMBL" id="CGIH01000046">
    <property type="protein sequence ID" value="CFY01924.1"/>
    <property type="molecule type" value="Genomic_DNA"/>
</dbReference>
<evidence type="ECO:0000256" key="1">
    <source>
        <dbReference type="ARBA" id="ARBA00011046"/>
    </source>
</evidence>
<dbReference type="GO" id="GO:0003677">
    <property type="term" value="F:DNA binding"/>
    <property type="evidence" value="ECO:0007669"/>
    <property type="project" value="UniProtKB-KW"/>
</dbReference>
<dbReference type="Pfam" id="PF03965">
    <property type="entry name" value="Penicillinase_R"/>
    <property type="match status" value="1"/>
</dbReference>
<dbReference type="RefSeq" id="WP_076982658.1">
    <property type="nucleotide sequence ID" value="NZ_CGIH01000046.1"/>
</dbReference>
<protein>
    <submittedName>
        <fullName evidence="5">BlaI transcriptional regulatory family</fullName>
    </submittedName>
</protein>
<dbReference type="STRING" id="690567.2575"/>
<keyword evidence="6" id="KW-1185">Reference proteome</keyword>
<proteinExistence type="inferred from homology"/>